<comment type="caution">
    <text evidence="1">The sequence shown here is derived from an EMBL/GenBank/DDBJ whole genome shotgun (WGS) entry which is preliminary data.</text>
</comment>
<name>A0A7J6M3B1_PEROL</name>
<reference evidence="1 2" key="1">
    <citation type="submission" date="2020-04" db="EMBL/GenBank/DDBJ databases">
        <title>Perkinsus olseni comparative genomics.</title>
        <authorList>
            <person name="Bogema D.R."/>
        </authorList>
    </citation>
    <scope>NUCLEOTIDE SEQUENCE [LARGE SCALE GENOMIC DNA]</scope>
    <source>
        <strain evidence="1">ATCC PRA-31</strain>
    </source>
</reference>
<organism evidence="1 2">
    <name type="scientific">Perkinsus olseni</name>
    <name type="common">Perkinsus atlanticus</name>
    <dbReference type="NCBI Taxonomy" id="32597"/>
    <lineage>
        <taxon>Eukaryota</taxon>
        <taxon>Sar</taxon>
        <taxon>Alveolata</taxon>
        <taxon>Perkinsozoa</taxon>
        <taxon>Perkinsea</taxon>
        <taxon>Perkinsida</taxon>
        <taxon>Perkinsidae</taxon>
        <taxon>Perkinsus</taxon>
    </lineage>
</organism>
<gene>
    <name evidence="1" type="ORF">FOL46_003534</name>
</gene>
<evidence type="ECO:0000313" key="1">
    <source>
        <dbReference type="EMBL" id="KAF4665660.1"/>
    </source>
</evidence>
<sequence length="965" mass="108944">MSRYTPAYSRFAHLSPQPGWEVTSVYRPEVLFAQSGNTTYFLLPWREAVEVKPEPIDWTVINGVKFAPLEFQYTQPHLHVDPVREAGVFEYLESDTTYYEVQLSHRGRSEFESAARKSYTFDEEGKLSPLHNNPDSVWEADALARLRRLNKFSVTRAGHRQRPKAGTAYIGSQGSFTIILIFGEIGEIVFSSVNGGTEEIQYVRYYPVGIEPGALLTVAYTTGGEAHFLVLRDSQNSVIKVEKAFYDMNIISRWDDVGAAMTIMAHEQSMLPPARLQPGSQNGEYFIVPLRPPRDTKNATALKKRPKQATILHVDSEGDTHYYETFVDSFNDTQWCFFGIQEWDYPLSDGHLEKPLKDPILSMDHPVTEELNDLCASRSLYIRTSLHPTKLDDWEPETGNYTGLVGNGTLTVEIKAEGRRILQSPPGIQMSYQNASFEIHAPLTYQRLGGGSLIPARSAVEIKPEPIEWTIVNGVKFAPLEFQYIQSHLYMNSVREAGVFRCVAGDTTYYEVELDYNAESLFRSVNRPYYAFNAEGRMSPSRREFDLGTEDDILEDLLSIDEFDIARSKPHQLPKPGSAYVGRQGSFRMALVFDGMGTVAFASLEGATDKIRYVRYYAVGTESGALVTVTYTTGGQAHFVMLLECENAGITQGDNLYYDVNTFYLWDDISFAMTVMAHEQPVTAILQPRGIRPPKSGFEGFVLGAGRPTLYHGREWLFGQGARNDEYSVAPIRPDRNYVIPFSDIEEALNKNMTIMQWAYASGRFARPYKFPAIRASIYHISPEGVTHYYEAFVDTFGMTKACFFGIHEWEYPLSDGQSEKPLRDRILDMDHPVTKDLNGLCERNVLLPRTGLEHIKGFKFGDLEPHSGNFTGFLENGTLRLEFEEAGAKAFEEGWLVQSYDKIAHYRVLHALIAAVYPTGSGEKDGRVLILRQPGTTMETYLDDLNARLPGGIRKMDLKGWDTA</sequence>
<evidence type="ECO:0000313" key="2">
    <source>
        <dbReference type="Proteomes" id="UP000572268"/>
    </source>
</evidence>
<dbReference type="EMBL" id="JABANN010000226">
    <property type="protein sequence ID" value="KAF4665660.1"/>
    <property type="molecule type" value="Genomic_DNA"/>
</dbReference>
<proteinExistence type="predicted"/>
<dbReference type="Proteomes" id="UP000572268">
    <property type="component" value="Unassembled WGS sequence"/>
</dbReference>
<accession>A0A7J6M3B1</accession>
<protein>
    <submittedName>
        <fullName evidence="1">Uncharacterized protein</fullName>
    </submittedName>
</protein>
<dbReference type="AlphaFoldDB" id="A0A7J6M3B1"/>